<dbReference type="GO" id="GO:1990423">
    <property type="term" value="C:RZZ complex"/>
    <property type="evidence" value="ECO:0007669"/>
    <property type="project" value="TreeGrafter"/>
</dbReference>
<protein>
    <recommendedName>
        <fullName evidence="6">Centromere/kinetochore protein zw10-like protein</fullName>
    </recommendedName>
</protein>
<dbReference type="Pfam" id="PF20666">
    <property type="entry name" value="ZW10_C"/>
    <property type="match status" value="1"/>
</dbReference>
<keyword evidence="5" id="KW-1185">Reference proteome</keyword>
<evidence type="ECO:0000313" key="5">
    <source>
        <dbReference type="Proteomes" id="UP000825935"/>
    </source>
</evidence>
<dbReference type="Gene3D" id="1.10.357.150">
    <property type="match status" value="1"/>
</dbReference>
<feature type="domain" description="Centromere/kinetochore protein zw10 middle" evidence="1">
    <location>
        <begin position="227"/>
        <end position="420"/>
    </location>
</feature>
<evidence type="ECO:0008006" key="6">
    <source>
        <dbReference type="Google" id="ProtNLM"/>
    </source>
</evidence>
<dbReference type="GO" id="GO:0005737">
    <property type="term" value="C:cytoplasm"/>
    <property type="evidence" value="ECO:0007669"/>
    <property type="project" value="GOC"/>
</dbReference>
<dbReference type="InterPro" id="IPR048344">
    <property type="entry name" value="Zw10_middle"/>
</dbReference>
<proteinExistence type="predicted"/>
<comment type="caution">
    <text evidence="4">The sequence shown here is derived from an EMBL/GenBank/DDBJ whole genome shotgun (WGS) entry which is preliminary data.</text>
</comment>
<name>A0A8T2RHC9_CERRI</name>
<dbReference type="InterPro" id="IPR055148">
    <property type="entry name" value="ZW10_C_2"/>
</dbReference>
<dbReference type="Pfam" id="PF20665">
    <property type="entry name" value="Zw10_middle"/>
    <property type="match status" value="1"/>
</dbReference>
<dbReference type="InterPro" id="IPR048343">
    <property type="entry name" value="ZW10_C"/>
</dbReference>
<dbReference type="Pfam" id="PF22766">
    <property type="entry name" value="ZW10_C2"/>
    <property type="match status" value="1"/>
</dbReference>
<reference evidence="4 5" key="1">
    <citation type="submission" date="2021-08" db="EMBL/GenBank/DDBJ databases">
        <title>WGS assembly of Ceratopteris richardii.</title>
        <authorList>
            <person name="Marchant D.B."/>
            <person name="Chen G."/>
            <person name="Jenkins J."/>
            <person name="Shu S."/>
            <person name="Leebens-Mack J."/>
            <person name="Grimwood J."/>
            <person name="Schmutz J."/>
            <person name="Soltis P."/>
            <person name="Soltis D."/>
            <person name="Chen Z.-H."/>
        </authorList>
    </citation>
    <scope>NUCLEOTIDE SEQUENCE [LARGE SCALE GENOMIC DNA]</scope>
    <source>
        <strain evidence="4">Whitten #5841</strain>
        <tissue evidence="4">Leaf</tissue>
    </source>
</reference>
<dbReference type="EMBL" id="CM035432">
    <property type="protein sequence ID" value="KAH7294963.1"/>
    <property type="molecule type" value="Genomic_DNA"/>
</dbReference>
<dbReference type="InterPro" id="IPR046362">
    <property type="entry name" value="Zw10/DSL1_C_sf"/>
</dbReference>
<evidence type="ECO:0000259" key="1">
    <source>
        <dbReference type="Pfam" id="PF20665"/>
    </source>
</evidence>
<dbReference type="OMA" id="HHLLTMG"/>
<evidence type="ECO:0000259" key="3">
    <source>
        <dbReference type="Pfam" id="PF22766"/>
    </source>
</evidence>
<gene>
    <name evidence="4" type="ORF">KP509_27G026500</name>
</gene>
<organism evidence="4 5">
    <name type="scientific">Ceratopteris richardii</name>
    <name type="common">Triangle waterfern</name>
    <dbReference type="NCBI Taxonomy" id="49495"/>
    <lineage>
        <taxon>Eukaryota</taxon>
        <taxon>Viridiplantae</taxon>
        <taxon>Streptophyta</taxon>
        <taxon>Embryophyta</taxon>
        <taxon>Tracheophyta</taxon>
        <taxon>Polypodiopsida</taxon>
        <taxon>Polypodiidae</taxon>
        <taxon>Polypodiales</taxon>
        <taxon>Pteridineae</taxon>
        <taxon>Pteridaceae</taxon>
        <taxon>Parkerioideae</taxon>
        <taxon>Ceratopteris</taxon>
    </lineage>
</organism>
<feature type="domain" description="Centromere/kinetochore protein zw10 C-terminal" evidence="2">
    <location>
        <begin position="452"/>
        <end position="579"/>
    </location>
</feature>
<evidence type="ECO:0000259" key="2">
    <source>
        <dbReference type="Pfam" id="PF20666"/>
    </source>
</evidence>
<evidence type="ECO:0000313" key="4">
    <source>
        <dbReference type="EMBL" id="KAH7294963.1"/>
    </source>
</evidence>
<dbReference type="EMBL" id="CM035432">
    <property type="protein sequence ID" value="KAH7294962.1"/>
    <property type="molecule type" value="Genomic_DNA"/>
</dbReference>
<dbReference type="GO" id="GO:0006888">
    <property type="term" value="P:endoplasmic reticulum to Golgi vesicle-mediated transport"/>
    <property type="evidence" value="ECO:0007669"/>
    <property type="project" value="TreeGrafter"/>
</dbReference>
<dbReference type="PANTHER" id="PTHR12205">
    <property type="entry name" value="CENTROMERE/KINETOCHORE PROTEIN ZW10"/>
    <property type="match status" value="1"/>
</dbReference>
<sequence length="775" mass="87246">MADAEGTKAELVNELVHVLGVQSKDAGSWDASALLSASELRALVNRMQLRSEQVKDRVGRCVLSQKSEFSSLIGSASASLNHFSQISQNLEPFLTPSSPSQDPSALCSELPALVDQTRQTNREIREKREAIQVVERITHLHEILKSASFQCSEGKIVEAAQVLIDAQQELGVSGKFLDETHGEAEEDDFQPYVLLRQLWRGTYSEISAHLEELFSSTVMIDANNSRLHVSNRSHLSAVLMAMERIGLLESTFAKLADGIMKAIVNAILRDPLRVELSEATPTAEEAILSWEEIFNKEGDTTLLVTVYTKLLKVVNFLWLHISCNNDLWMNELGRYLWPRMADSIISSYLSKAVPNEVSEVAKFQESADLTIQFERSLNELHFLNDLSASGDKLGKFASEVEVHFVSKKKSRIMKRARRLLVRYDFGSLYDDFKESSIGSDKNGEQNRIELLFQEEKCLISHAAKELMEIVHSALADACVVAAKISFELYHAARDALLLYAAIVPVKLAKELNKLSLEAAVHHNDCLYLAHECLVLKHQYLGVFPSDLKQTFMFVDLFALFQEMADRVLNQQLQLSLENLNKALDVGNGFSRTHEIHPHEMASLSLDQVVMGLEKIRMLWKPVMIGSIYVRSMGYLMTSIFGRLTSEILDIRDLDQRETEQLHELILSLDDRLLPLMLSLVDQRIKDTTSAENISALSEIGRLVPTWCKLLRLAELLNMPSTSIVEAWENGNLALCGFTSIEVQNLLRAMFQDSEKRKESLRRIAAKNFPDCPIVV</sequence>
<accession>A0A8T2RHC9</accession>
<dbReference type="PANTHER" id="PTHR12205:SF0">
    <property type="entry name" value="CENTROMERE_KINETOCHORE PROTEIN ZW10 HOMOLOG"/>
    <property type="match status" value="1"/>
</dbReference>
<dbReference type="EMBL" id="CM035432">
    <property type="protein sequence ID" value="KAH7294964.1"/>
    <property type="molecule type" value="Genomic_DNA"/>
</dbReference>
<dbReference type="OrthoDB" id="534815at2759"/>
<dbReference type="GO" id="GO:0007094">
    <property type="term" value="P:mitotic spindle assembly checkpoint signaling"/>
    <property type="evidence" value="ECO:0007669"/>
    <property type="project" value="TreeGrafter"/>
</dbReference>
<dbReference type="Proteomes" id="UP000825935">
    <property type="component" value="Chromosome 27"/>
</dbReference>
<feature type="domain" description="ZW10 C-terminal helical" evidence="3">
    <location>
        <begin position="604"/>
        <end position="763"/>
    </location>
</feature>
<dbReference type="AlphaFoldDB" id="A0A8T2RHC9"/>